<comment type="caution">
    <text evidence="5">The sequence shown here is derived from an EMBL/GenBank/DDBJ whole genome shotgun (WGS) entry which is preliminary data.</text>
</comment>
<dbReference type="Proteomes" id="UP000630149">
    <property type="component" value="Unassembled WGS sequence"/>
</dbReference>
<dbReference type="GO" id="GO:0008914">
    <property type="term" value="F:leucyl-tRNA--protein transferase activity"/>
    <property type="evidence" value="ECO:0007669"/>
    <property type="project" value="UniProtKB-UniRule"/>
</dbReference>
<evidence type="ECO:0000313" key="6">
    <source>
        <dbReference type="Proteomes" id="UP000630149"/>
    </source>
</evidence>
<keyword evidence="2 4" id="KW-0808">Transferase</keyword>
<dbReference type="Gene3D" id="3.40.630.70">
    <property type="entry name" value="Leucyl/phenylalanyl-tRNA-protein transferase, C-terminal domain"/>
    <property type="match status" value="1"/>
</dbReference>
<name>A0A917N964_9GAMM</name>
<dbReference type="GO" id="GO:0030163">
    <property type="term" value="P:protein catabolic process"/>
    <property type="evidence" value="ECO:0007669"/>
    <property type="project" value="UniProtKB-UniRule"/>
</dbReference>
<organism evidence="5 6">
    <name type="scientific">Legionella impletisoli</name>
    <dbReference type="NCBI Taxonomy" id="343510"/>
    <lineage>
        <taxon>Bacteria</taxon>
        <taxon>Pseudomonadati</taxon>
        <taxon>Pseudomonadota</taxon>
        <taxon>Gammaproteobacteria</taxon>
        <taxon>Legionellales</taxon>
        <taxon>Legionellaceae</taxon>
        <taxon>Legionella</taxon>
    </lineage>
</organism>
<dbReference type="EMBL" id="BMOB01000002">
    <property type="protein sequence ID" value="GGI79542.1"/>
    <property type="molecule type" value="Genomic_DNA"/>
</dbReference>
<dbReference type="AlphaFoldDB" id="A0A917N964"/>
<comment type="function">
    <text evidence="4">Functions in the N-end rule pathway of protein degradation where it conjugates Leu, Phe and, less efficiently, Met from aminoacyl-tRNAs to the N-termini of proteins containing an N-terminal arginine or lysine.</text>
</comment>
<dbReference type="PANTHER" id="PTHR30098">
    <property type="entry name" value="LEUCYL/PHENYLALANYL-TRNA--PROTEIN TRANSFERASE"/>
    <property type="match status" value="1"/>
</dbReference>
<dbReference type="HAMAP" id="MF_00688">
    <property type="entry name" value="Leu_Phe_trans"/>
    <property type="match status" value="1"/>
</dbReference>
<dbReference type="InterPro" id="IPR004616">
    <property type="entry name" value="Leu/Phe-tRNA_Trfase"/>
</dbReference>
<comment type="similarity">
    <text evidence="4">Belongs to the L/F-transferase family.</text>
</comment>
<protein>
    <recommendedName>
        <fullName evidence="4">Leucyl/phenylalanyl-tRNA--protein transferase</fullName>
        <ecNumber evidence="4">2.3.2.6</ecNumber>
    </recommendedName>
    <alternativeName>
        <fullName evidence="4">L/F-transferase</fullName>
    </alternativeName>
    <alternativeName>
        <fullName evidence="4">Leucyltransferase</fullName>
    </alternativeName>
    <alternativeName>
        <fullName evidence="4">Phenyalanyltransferase</fullName>
    </alternativeName>
</protein>
<evidence type="ECO:0000256" key="2">
    <source>
        <dbReference type="ARBA" id="ARBA00022679"/>
    </source>
</evidence>
<evidence type="ECO:0000256" key="1">
    <source>
        <dbReference type="ARBA" id="ARBA00022490"/>
    </source>
</evidence>
<dbReference type="PANTHER" id="PTHR30098:SF2">
    <property type="entry name" value="LEUCYL_PHENYLALANYL-TRNA--PROTEIN TRANSFERASE"/>
    <property type="match status" value="1"/>
</dbReference>
<keyword evidence="1 4" id="KW-0963">Cytoplasm</keyword>
<keyword evidence="3 4" id="KW-0012">Acyltransferase</keyword>
<proteinExistence type="inferred from homology"/>
<dbReference type="GO" id="GO:0005737">
    <property type="term" value="C:cytoplasm"/>
    <property type="evidence" value="ECO:0007669"/>
    <property type="project" value="UniProtKB-SubCell"/>
</dbReference>
<comment type="catalytic activity">
    <reaction evidence="4">
        <text>L-phenylalanyl-tRNA(Phe) + an N-terminal L-alpha-aminoacyl-[protein] = an N-terminal L-phenylalanyl-L-alpha-aminoacyl-[protein] + tRNA(Phe)</text>
        <dbReference type="Rhea" id="RHEA:43632"/>
        <dbReference type="Rhea" id="RHEA-COMP:9668"/>
        <dbReference type="Rhea" id="RHEA-COMP:9699"/>
        <dbReference type="Rhea" id="RHEA-COMP:10636"/>
        <dbReference type="Rhea" id="RHEA-COMP:10637"/>
        <dbReference type="ChEBI" id="CHEBI:78442"/>
        <dbReference type="ChEBI" id="CHEBI:78531"/>
        <dbReference type="ChEBI" id="CHEBI:78597"/>
        <dbReference type="ChEBI" id="CHEBI:83561"/>
        <dbReference type="EC" id="2.3.2.6"/>
    </reaction>
</comment>
<dbReference type="EC" id="2.3.2.6" evidence="4"/>
<accession>A0A917N964</accession>
<dbReference type="Pfam" id="PF03588">
    <property type="entry name" value="Leu_Phe_trans"/>
    <property type="match status" value="1"/>
</dbReference>
<dbReference type="NCBIfam" id="TIGR00667">
    <property type="entry name" value="aat"/>
    <property type="match status" value="1"/>
</dbReference>
<sequence length="174" mass="19745">MILLPDSFKRSRSLKKSLKKPFCFTVDSAFPAVIHACATTSDRTHRTWITPEMINAYIKLHELGYAHSVEVWQDTKLVGGLYGLSLGGVFFGESMFHKVRDTSKLAFSYLSQLLKIWNFDFIDCQLPTHHLSSLGATIISRHDYLAWLNNSLKKPTRIGSWKNDAFDAFAKSSV</sequence>
<evidence type="ECO:0000256" key="3">
    <source>
        <dbReference type="ARBA" id="ARBA00023315"/>
    </source>
</evidence>
<reference evidence="5" key="1">
    <citation type="journal article" date="2014" name="Int. J. Syst. Evol. Microbiol.">
        <title>Complete genome sequence of Corynebacterium casei LMG S-19264T (=DSM 44701T), isolated from a smear-ripened cheese.</title>
        <authorList>
            <consortium name="US DOE Joint Genome Institute (JGI-PGF)"/>
            <person name="Walter F."/>
            <person name="Albersmeier A."/>
            <person name="Kalinowski J."/>
            <person name="Ruckert C."/>
        </authorList>
    </citation>
    <scope>NUCLEOTIDE SEQUENCE</scope>
    <source>
        <strain evidence="5">JCM 13919</strain>
    </source>
</reference>
<reference evidence="5" key="2">
    <citation type="submission" date="2020-09" db="EMBL/GenBank/DDBJ databases">
        <authorList>
            <person name="Sun Q."/>
            <person name="Ohkuma M."/>
        </authorList>
    </citation>
    <scope>NUCLEOTIDE SEQUENCE</scope>
    <source>
        <strain evidence="5">JCM 13919</strain>
    </source>
</reference>
<comment type="catalytic activity">
    <reaction evidence="4">
        <text>N-terminal L-arginyl-[protein] + L-leucyl-tRNA(Leu) = N-terminal L-leucyl-L-arginyl-[protein] + tRNA(Leu) + H(+)</text>
        <dbReference type="Rhea" id="RHEA:50416"/>
        <dbReference type="Rhea" id="RHEA-COMP:9613"/>
        <dbReference type="Rhea" id="RHEA-COMP:9622"/>
        <dbReference type="Rhea" id="RHEA-COMP:12672"/>
        <dbReference type="Rhea" id="RHEA-COMP:12673"/>
        <dbReference type="ChEBI" id="CHEBI:15378"/>
        <dbReference type="ChEBI" id="CHEBI:64719"/>
        <dbReference type="ChEBI" id="CHEBI:78442"/>
        <dbReference type="ChEBI" id="CHEBI:78494"/>
        <dbReference type="ChEBI" id="CHEBI:133044"/>
        <dbReference type="EC" id="2.3.2.6"/>
    </reaction>
</comment>
<dbReference type="InterPro" id="IPR042203">
    <property type="entry name" value="Leu/Phe-tRNA_Trfase_C"/>
</dbReference>
<dbReference type="SUPFAM" id="SSF55729">
    <property type="entry name" value="Acyl-CoA N-acyltransferases (Nat)"/>
    <property type="match status" value="1"/>
</dbReference>
<dbReference type="InterPro" id="IPR016181">
    <property type="entry name" value="Acyl_CoA_acyltransferase"/>
</dbReference>
<keyword evidence="6" id="KW-1185">Reference proteome</keyword>
<evidence type="ECO:0000256" key="4">
    <source>
        <dbReference type="HAMAP-Rule" id="MF_00688"/>
    </source>
</evidence>
<evidence type="ECO:0000313" key="5">
    <source>
        <dbReference type="EMBL" id="GGI79542.1"/>
    </source>
</evidence>
<gene>
    <name evidence="4" type="primary">aat</name>
    <name evidence="5" type="ORF">GCM10007966_05100</name>
</gene>
<comment type="catalytic activity">
    <reaction evidence="4">
        <text>N-terminal L-lysyl-[protein] + L-leucyl-tRNA(Leu) = N-terminal L-leucyl-L-lysyl-[protein] + tRNA(Leu) + H(+)</text>
        <dbReference type="Rhea" id="RHEA:12340"/>
        <dbReference type="Rhea" id="RHEA-COMP:9613"/>
        <dbReference type="Rhea" id="RHEA-COMP:9622"/>
        <dbReference type="Rhea" id="RHEA-COMP:12670"/>
        <dbReference type="Rhea" id="RHEA-COMP:12671"/>
        <dbReference type="ChEBI" id="CHEBI:15378"/>
        <dbReference type="ChEBI" id="CHEBI:65249"/>
        <dbReference type="ChEBI" id="CHEBI:78442"/>
        <dbReference type="ChEBI" id="CHEBI:78494"/>
        <dbReference type="ChEBI" id="CHEBI:133043"/>
        <dbReference type="EC" id="2.3.2.6"/>
    </reaction>
</comment>
<comment type="subcellular location">
    <subcellularLocation>
        <location evidence="4">Cytoplasm</location>
    </subcellularLocation>
</comment>